<sequence length="82" mass="9899">MTTLLRNSKKSEFLAGIKDYKKFFIFYRPVARLCRERLAVYSTKTKFLYEDYKSFIDMLFQESHKQKPARTREVASRNSKFV</sequence>
<keyword evidence="2" id="KW-1185">Reference proteome</keyword>
<dbReference type="Proteomes" id="UP000693996">
    <property type="component" value="Chromosome"/>
</dbReference>
<protein>
    <submittedName>
        <fullName evidence="1">Uncharacterized protein</fullName>
    </submittedName>
</protein>
<dbReference type="AlphaFoldDB" id="A0A916NL90"/>
<proteinExistence type="predicted"/>
<evidence type="ECO:0000313" key="2">
    <source>
        <dbReference type="Proteomes" id="UP000693996"/>
    </source>
</evidence>
<gene>
    <name evidence="1" type="ORF">MYVALT_F_01580</name>
</gene>
<evidence type="ECO:0000313" key="1">
    <source>
        <dbReference type="EMBL" id="CAG7600823.1"/>
    </source>
</evidence>
<accession>A0A916NL90</accession>
<reference evidence="1" key="1">
    <citation type="submission" date="2021-06" db="EMBL/GenBank/DDBJ databases">
        <authorList>
            <person name="Szabo G."/>
        </authorList>
    </citation>
    <scope>NUCLEOTIDE SEQUENCE</scope>
    <source>
        <strain evidence="1">MYVALT</strain>
    </source>
</reference>
<organism evidence="1 2">
    <name type="scientific">Candidatus Vallotiella hemipterorum</name>
    <dbReference type="NCBI Taxonomy" id="1177213"/>
    <lineage>
        <taxon>Bacteria</taxon>
        <taxon>Pseudomonadati</taxon>
        <taxon>Pseudomonadota</taxon>
        <taxon>Betaproteobacteria</taxon>
        <taxon>Burkholderiales</taxon>
        <taxon>Burkholderiaceae</taxon>
        <taxon>Candidatus Vallotiella</taxon>
    </lineage>
</organism>
<dbReference type="KEGG" id="vtr:MYVALT_F_01580"/>
<dbReference type="EMBL" id="OU343031">
    <property type="protein sequence ID" value="CAG7600823.1"/>
    <property type="molecule type" value="Genomic_DNA"/>
</dbReference>
<name>A0A916NL90_9BURK</name>